<feature type="domain" description="RNase H type-1" evidence="1">
    <location>
        <begin position="2"/>
        <end position="68"/>
    </location>
</feature>
<accession>A0AAW2CW13</accession>
<reference evidence="2 3" key="1">
    <citation type="submission" date="2024-01" db="EMBL/GenBank/DDBJ databases">
        <title>A telomere-to-telomere, gap-free genome of sweet tea (Lithocarpus litseifolius).</title>
        <authorList>
            <person name="Zhou J."/>
        </authorList>
    </citation>
    <scope>NUCLEOTIDE SEQUENCE [LARGE SCALE GENOMIC DNA]</scope>
    <source>
        <strain evidence="2">Zhou-2022a</strain>
        <tissue evidence="2">Leaf</tissue>
    </source>
</reference>
<evidence type="ECO:0000313" key="3">
    <source>
        <dbReference type="Proteomes" id="UP001459277"/>
    </source>
</evidence>
<dbReference type="PANTHER" id="PTHR47723">
    <property type="entry name" value="OS05G0353850 PROTEIN"/>
    <property type="match status" value="1"/>
</dbReference>
<comment type="caution">
    <text evidence="2">The sequence shown here is derived from an EMBL/GenBank/DDBJ whole genome shotgun (WGS) entry which is preliminary data.</text>
</comment>
<dbReference type="Gene3D" id="3.30.420.10">
    <property type="entry name" value="Ribonuclease H-like superfamily/Ribonuclease H"/>
    <property type="match status" value="1"/>
</dbReference>
<name>A0AAW2CW13_9ROSI</name>
<dbReference type="PANTHER" id="PTHR47723:SF19">
    <property type="entry name" value="POLYNUCLEOTIDYL TRANSFERASE, RIBONUCLEASE H-LIKE SUPERFAMILY PROTEIN"/>
    <property type="match status" value="1"/>
</dbReference>
<dbReference type="InterPro" id="IPR044730">
    <property type="entry name" value="RNase_H-like_dom_plant"/>
</dbReference>
<organism evidence="2 3">
    <name type="scientific">Lithocarpus litseifolius</name>
    <dbReference type="NCBI Taxonomy" id="425828"/>
    <lineage>
        <taxon>Eukaryota</taxon>
        <taxon>Viridiplantae</taxon>
        <taxon>Streptophyta</taxon>
        <taxon>Embryophyta</taxon>
        <taxon>Tracheophyta</taxon>
        <taxon>Spermatophyta</taxon>
        <taxon>Magnoliopsida</taxon>
        <taxon>eudicotyledons</taxon>
        <taxon>Gunneridae</taxon>
        <taxon>Pentapetalae</taxon>
        <taxon>rosids</taxon>
        <taxon>fabids</taxon>
        <taxon>Fagales</taxon>
        <taxon>Fagaceae</taxon>
        <taxon>Lithocarpus</taxon>
    </lineage>
</organism>
<gene>
    <name evidence="2" type="ORF">SO802_016058</name>
</gene>
<evidence type="ECO:0000259" key="1">
    <source>
        <dbReference type="Pfam" id="PF13456"/>
    </source>
</evidence>
<sequence length="114" mass="12647">MCKELQLHAVEVELDACVVSDLMNQYGDSNAVNSPLVADCRLLIAQMPQMKVNHCYREANRCADGLARLGTKHHDDILYYNSPPPSILNVFLSDLYGHEAVRLCPATDVSVSPF</sequence>
<dbReference type="InterPro" id="IPR002156">
    <property type="entry name" value="RNaseH_domain"/>
</dbReference>
<dbReference type="CDD" id="cd06222">
    <property type="entry name" value="RNase_H_like"/>
    <property type="match status" value="1"/>
</dbReference>
<dbReference type="InterPro" id="IPR053151">
    <property type="entry name" value="RNase_H-like"/>
</dbReference>
<proteinExistence type="predicted"/>
<dbReference type="GO" id="GO:0004523">
    <property type="term" value="F:RNA-DNA hybrid ribonuclease activity"/>
    <property type="evidence" value="ECO:0007669"/>
    <property type="project" value="InterPro"/>
</dbReference>
<dbReference type="GO" id="GO:0003676">
    <property type="term" value="F:nucleic acid binding"/>
    <property type="evidence" value="ECO:0007669"/>
    <property type="project" value="InterPro"/>
</dbReference>
<dbReference type="InterPro" id="IPR036397">
    <property type="entry name" value="RNaseH_sf"/>
</dbReference>
<keyword evidence="3" id="KW-1185">Reference proteome</keyword>
<dbReference type="Proteomes" id="UP001459277">
    <property type="component" value="Unassembled WGS sequence"/>
</dbReference>
<evidence type="ECO:0000313" key="2">
    <source>
        <dbReference type="EMBL" id="KAL0002277.1"/>
    </source>
</evidence>
<dbReference type="EMBL" id="JAZDWU010000005">
    <property type="protein sequence ID" value="KAL0002277.1"/>
    <property type="molecule type" value="Genomic_DNA"/>
</dbReference>
<dbReference type="Pfam" id="PF13456">
    <property type="entry name" value="RVT_3"/>
    <property type="match status" value="1"/>
</dbReference>
<dbReference type="AlphaFoldDB" id="A0AAW2CW13"/>
<protein>
    <recommendedName>
        <fullName evidence="1">RNase H type-1 domain-containing protein</fullName>
    </recommendedName>
</protein>